<dbReference type="InterPro" id="IPR016187">
    <property type="entry name" value="CTDL_fold"/>
</dbReference>
<dbReference type="InterPro" id="IPR016186">
    <property type="entry name" value="C-type_lectin-like/link_sf"/>
</dbReference>
<dbReference type="Gene3D" id="3.10.100.10">
    <property type="entry name" value="Mannose-Binding Protein A, subunit A"/>
    <property type="match status" value="1"/>
</dbReference>
<reference evidence="3" key="1">
    <citation type="submission" date="2010-08" db="EMBL/GenBank/DDBJ databases">
        <authorList>
            <consortium name="Caenorhabditis japonica Sequencing Consortium"/>
            <person name="Wilson R.K."/>
        </authorList>
    </citation>
    <scope>NUCLEOTIDE SEQUENCE [LARGE SCALE GENOMIC DNA]</scope>
    <source>
        <strain evidence="3">DF5081</strain>
    </source>
</reference>
<keyword evidence="3" id="KW-1185">Reference proteome</keyword>
<dbReference type="Pfam" id="PF00059">
    <property type="entry name" value="Lectin_C"/>
    <property type="match status" value="1"/>
</dbReference>
<accession>A0A8R1I0U1</accession>
<evidence type="ECO:0000313" key="2">
    <source>
        <dbReference type="EnsemblMetazoa" id="CJA15146.1"/>
    </source>
</evidence>
<reference evidence="2" key="2">
    <citation type="submission" date="2022-06" db="UniProtKB">
        <authorList>
            <consortium name="EnsemblMetazoa"/>
        </authorList>
    </citation>
    <scope>IDENTIFICATION</scope>
    <source>
        <strain evidence="2">DF5081</strain>
    </source>
</reference>
<dbReference type="PROSITE" id="PS50041">
    <property type="entry name" value="C_TYPE_LECTIN_2"/>
    <property type="match status" value="1"/>
</dbReference>
<evidence type="ECO:0000313" key="3">
    <source>
        <dbReference type="Proteomes" id="UP000005237"/>
    </source>
</evidence>
<dbReference type="InterPro" id="IPR050111">
    <property type="entry name" value="C-type_lectin/snaclec_domain"/>
</dbReference>
<organism evidence="2 3">
    <name type="scientific">Caenorhabditis japonica</name>
    <dbReference type="NCBI Taxonomy" id="281687"/>
    <lineage>
        <taxon>Eukaryota</taxon>
        <taxon>Metazoa</taxon>
        <taxon>Ecdysozoa</taxon>
        <taxon>Nematoda</taxon>
        <taxon>Chromadorea</taxon>
        <taxon>Rhabditida</taxon>
        <taxon>Rhabditina</taxon>
        <taxon>Rhabditomorpha</taxon>
        <taxon>Rhabditoidea</taxon>
        <taxon>Rhabditidae</taxon>
        <taxon>Peloderinae</taxon>
        <taxon>Caenorhabditis</taxon>
    </lineage>
</organism>
<name>A0A8R1I0U1_CAEJA</name>
<dbReference type="Proteomes" id="UP000005237">
    <property type="component" value="Unassembled WGS sequence"/>
</dbReference>
<proteinExistence type="predicted"/>
<dbReference type="InterPro" id="IPR001304">
    <property type="entry name" value="C-type_lectin-like"/>
</dbReference>
<dbReference type="EnsemblMetazoa" id="CJA15146.1">
    <property type="protein sequence ID" value="CJA15146.1"/>
    <property type="gene ID" value="WBGene00134350"/>
</dbReference>
<dbReference type="SUPFAM" id="SSF56436">
    <property type="entry name" value="C-type lectin-like"/>
    <property type="match status" value="1"/>
</dbReference>
<dbReference type="AlphaFoldDB" id="A0A8R1I0U1"/>
<dbReference type="PANTHER" id="PTHR22803">
    <property type="entry name" value="MANNOSE, PHOSPHOLIPASE, LECTIN RECEPTOR RELATED"/>
    <property type="match status" value="1"/>
</dbReference>
<evidence type="ECO:0000259" key="1">
    <source>
        <dbReference type="PROSITE" id="PS50041"/>
    </source>
</evidence>
<sequence length="104" mass="11777">METQRREKSRNSFLGAFDNHLKTAEESNECWIGLQLSATGSWKWADGSLLNYTNWSPNQPVPGQACAQMITDHFLNTYNLGKWESYECSSTSASYICQRAASMQ</sequence>
<protein>
    <submittedName>
        <fullName evidence="2">C-type lectin domain-containing protein</fullName>
    </submittedName>
</protein>
<feature type="domain" description="C-type lectin" evidence="1">
    <location>
        <begin position="1"/>
        <end position="89"/>
    </location>
</feature>
<dbReference type="CDD" id="cd00037">
    <property type="entry name" value="CLECT"/>
    <property type="match status" value="1"/>
</dbReference>